<evidence type="ECO:0000313" key="3">
    <source>
        <dbReference type="Proteomes" id="UP001159363"/>
    </source>
</evidence>
<proteinExistence type="predicted"/>
<comment type="caution">
    <text evidence="2">The sequence shown here is derived from an EMBL/GenBank/DDBJ whole genome shotgun (WGS) entry which is preliminary data.</text>
</comment>
<dbReference type="EMBL" id="JARBHB010000008">
    <property type="protein sequence ID" value="KAJ8876703.1"/>
    <property type="molecule type" value="Genomic_DNA"/>
</dbReference>
<organism evidence="2 3">
    <name type="scientific">Dryococelus australis</name>
    <dbReference type="NCBI Taxonomy" id="614101"/>
    <lineage>
        <taxon>Eukaryota</taxon>
        <taxon>Metazoa</taxon>
        <taxon>Ecdysozoa</taxon>
        <taxon>Arthropoda</taxon>
        <taxon>Hexapoda</taxon>
        <taxon>Insecta</taxon>
        <taxon>Pterygota</taxon>
        <taxon>Neoptera</taxon>
        <taxon>Polyneoptera</taxon>
        <taxon>Phasmatodea</taxon>
        <taxon>Verophasmatodea</taxon>
        <taxon>Anareolatae</taxon>
        <taxon>Phasmatidae</taxon>
        <taxon>Eurycanthinae</taxon>
        <taxon>Dryococelus</taxon>
    </lineage>
</organism>
<feature type="region of interest" description="Disordered" evidence="1">
    <location>
        <begin position="98"/>
        <end position="120"/>
    </location>
</feature>
<evidence type="ECO:0000313" key="2">
    <source>
        <dbReference type="EMBL" id="KAJ8876703.1"/>
    </source>
</evidence>
<dbReference type="InterPro" id="IPR011604">
    <property type="entry name" value="PDDEXK-like_dom_sf"/>
</dbReference>
<name>A0ABQ9GXD5_9NEOP</name>
<sequence>MRAASPTRSKRRRTVDEDRSAHVAVLQCRANTVDEAVRSATAMRIRWLSSLAVVTLRGQVPARRCVRLAANPDGLVGNDALVEVKCPVTARNLTPQEARWNARAGETAEPRENPPASGIIRHDSHNVKILERPRRGLNPVCVGGRRARHMRNAGRPRSMRTVRLEQGIRQQISDMPSTSTYSMACQIGVTHSTAWDILWINRRHPNHWENSKLKLRTPWAAGRRRGELAGCSTVDAKRIRDGQPRTLVAFDPRGETPWYSSGEETAPVLTDVLGNRIRLERASQKQSSDTHKNPFDRVKRCRERKINIKAS</sequence>
<dbReference type="Proteomes" id="UP001159363">
    <property type="component" value="Chromosome 7"/>
</dbReference>
<evidence type="ECO:0008006" key="4">
    <source>
        <dbReference type="Google" id="ProtNLM"/>
    </source>
</evidence>
<gene>
    <name evidence="2" type="ORF">PR048_021150</name>
</gene>
<reference evidence="2 3" key="1">
    <citation type="submission" date="2023-02" db="EMBL/GenBank/DDBJ databases">
        <title>LHISI_Scaffold_Assembly.</title>
        <authorList>
            <person name="Stuart O.P."/>
            <person name="Cleave R."/>
            <person name="Magrath M.J.L."/>
            <person name="Mikheyev A.S."/>
        </authorList>
    </citation>
    <scope>NUCLEOTIDE SEQUENCE [LARGE SCALE GENOMIC DNA]</scope>
    <source>
        <strain evidence="2">Daus_M_001</strain>
        <tissue evidence="2">Leg muscle</tissue>
    </source>
</reference>
<dbReference type="Gene3D" id="3.90.320.10">
    <property type="match status" value="1"/>
</dbReference>
<keyword evidence="3" id="KW-1185">Reference proteome</keyword>
<accession>A0ABQ9GXD5</accession>
<protein>
    <recommendedName>
        <fullName evidence="4">YqaJ viral recombinase domain-containing protein</fullName>
    </recommendedName>
</protein>
<evidence type="ECO:0000256" key="1">
    <source>
        <dbReference type="SAM" id="MobiDB-lite"/>
    </source>
</evidence>